<comment type="function">
    <text evidence="5">Effector that suppresses plant defense responses during pathogen infection.</text>
</comment>
<evidence type="ECO:0000256" key="3">
    <source>
        <dbReference type="ARBA" id="ARBA00022525"/>
    </source>
</evidence>
<evidence type="ECO:0000313" key="7">
    <source>
        <dbReference type="Proteomes" id="UP000198211"/>
    </source>
</evidence>
<evidence type="ECO:0000256" key="5">
    <source>
        <dbReference type="RuleBase" id="RU367124"/>
    </source>
</evidence>
<accession>A0A225WKG3</accession>
<comment type="similarity">
    <text evidence="2 5">Belongs to the RxLR effector family.</text>
</comment>
<gene>
    <name evidence="6" type="ORF">PHMEG_0008734</name>
</gene>
<dbReference type="OrthoDB" id="106321at2759"/>
<evidence type="ECO:0000256" key="1">
    <source>
        <dbReference type="ARBA" id="ARBA00004613"/>
    </source>
</evidence>
<evidence type="ECO:0000256" key="4">
    <source>
        <dbReference type="ARBA" id="ARBA00022729"/>
    </source>
</evidence>
<protein>
    <recommendedName>
        <fullName evidence="5">RxLR effector protein</fullName>
    </recommendedName>
</protein>
<organism evidence="6 7">
    <name type="scientific">Phytophthora megakarya</name>
    <dbReference type="NCBI Taxonomy" id="4795"/>
    <lineage>
        <taxon>Eukaryota</taxon>
        <taxon>Sar</taxon>
        <taxon>Stramenopiles</taxon>
        <taxon>Oomycota</taxon>
        <taxon>Peronosporomycetes</taxon>
        <taxon>Peronosporales</taxon>
        <taxon>Peronosporaceae</taxon>
        <taxon>Phytophthora</taxon>
    </lineage>
</organism>
<comment type="domain">
    <text evidence="5">The RxLR-dEER motif acts to carry the protein into the host cell cytoplasm through binding to cell surface phosphatidylinositol-3-phosphate.</text>
</comment>
<sequence length="146" mass="16546">MRVQFLVTGTVIALLAVVEAHSASKTSGKHVNLADTHHKSDTISDKSNVFQSRLLRQHDDGNNGDIEERGPLNLDHLIEDGVHAIRMNTKWKAQFATWKFFGKEPNKVGKELGVITESGIIRTDHTKWAKYKAYVEYYDKGPLRYP</sequence>
<dbReference type="Pfam" id="PF16810">
    <property type="entry name" value="RXLR"/>
    <property type="match status" value="1"/>
</dbReference>
<dbReference type="AlphaFoldDB" id="A0A225WKG3"/>
<dbReference type="EMBL" id="NBNE01000771">
    <property type="protein sequence ID" value="OWZ17340.1"/>
    <property type="molecule type" value="Genomic_DNA"/>
</dbReference>
<dbReference type="InterPro" id="IPR031825">
    <property type="entry name" value="RXLR"/>
</dbReference>
<dbReference type="GO" id="GO:0005576">
    <property type="term" value="C:extracellular region"/>
    <property type="evidence" value="ECO:0007669"/>
    <property type="project" value="UniProtKB-SubCell"/>
</dbReference>
<keyword evidence="7" id="KW-1185">Reference proteome</keyword>
<reference evidence="7" key="1">
    <citation type="submission" date="2017-03" db="EMBL/GenBank/DDBJ databases">
        <title>Phytopthora megakarya and P. palmivora, two closely related causual agents of cacao black pod achieved similar genome size and gene model numbers by different mechanisms.</title>
        <authorList>
            <person name="Ali S."/>
            <person name="Shao J."/>
            <person name="Larry D.J."/>
            <person name="Kronmiller B."/>
            <person name="Shen D."/>
            <person name="Strem M.D."/>
            <person name="Melnick R.L."/>
            <person name="Guiltinan M.J."/>
            <person name="Tyler B.M."/>
            <person name="Meinhardt L.W."/>
            <person name="Bailey B.A."/>
        </authorList>
    </citation>
    <scope>NUCLEOTIDE SEQUENCE [LARGE SCALE GENOMIC DNA]</scope>
    <source>
        <strain evidence="7">zdho120</strain>
    </source>
</reference>
<keyword evidence="3 5" id="KW-0964">Secreted</keyword>
<keyword evidence="4 5" id="KW-0732">Signal</keyword>
<comment type="subcellular location">
    <subcellularLocation>
        <location evidence="1 5">Secreted</location>
    </subcellularLocation>
</comment>
<feature type="signal peptide" evidence="5">
    <location>
        <begin position="1"/>
        <end position="20"/>
    </location>
</feature>
<evidence type="ECO:0000313" key="6">
    <source>
        <dbReference type="EMBL" id="OWZ17340.1"/>
    </source>
</evidence>
<comment type="caution">
    <text evidence="6">The sequence shown here is derived from an EMBL/GenBank/DDBJ whole genome shotgun (WGS) entry which is preliminary data.</text>
</comment>
<evidence type="ECO:0000256" key="2">
    <source>
        <dbReference type="ARBA" id="ARBA00010400"/>
    </source>
</evidence>
<proteinExistence type="inferred from homology"/>
<name>A0A225WKG3_9STRA</name>
<dbReference type="Proteomes" id="UP000198211">
    <property type="component" value="Unassembled WGS sequence"/>
</dbReference>
<feature type="chain" id="PRO_5028514470" description="RxLR effector protein" evidence="5">
    <location>
        <begin position="21"/>
        <end position="146"/>
    </location>
</feature>